<reference evidence="1" key="1">
    <citation type="submission" date="2024-09" db="EMBL/GenBank/DDBJ databases">
        <title>Black Yeasts Isolated from many extreme environments.</title>
        <authorList>
            <person name="Coleine C."/>
            <person name="Stajich J.E."/>
            <person name="Selbmann L."/>
        </authorList>
    </citation>
    <scope>NUCLEOTIDE SEQUENCE</scope>
    <source>
        <strain evidence="1">CCFEE 5737</strain>
    </source>
</reference>
<accession>A0ACC3D5D7</accession>
<organism evidence="1 2">
    <name type="scientific">Coniosporium uncinatum</name>
    <dbReference type="NCBI Taxonomy" id="93489"/>
    <lineage>
        <taxon>Eukaryota</taxon>
        <taxon>Fungi</taxon>
        <taxon>Dikarya</taxon>
        <taxon>Ascomycota</taxon>
        <taxon>Pezizomycotina</taxon>
        <taxon>Dothideomycetes</taxon>
        <taxon>Dothideomycetes incertae sedis</taxon>
        <taxon>Coniosporium</taxon>
    </lineage>
</organism>
<comment type="caution">
    <text evidence="1">The sequence shown here is derived from an EMBL/GenBank/DDBJ whole genome shotgun (WGS) entry which is preliminary data.</text>
</comment>
<dbReference type="Proteomes" id="UP001186974">
    <property type="component" value="Unassembled WGS sequence"/>
</dbReference>
<proteinExistence type="predicted"/>
<sequence>MDRGNPRTPQHYHHTPPTRSPLRQVTNAWDMPGLTLVQDADTESKKDNAATGYTRTVEPNTVAEADTSNNGDDLRDVEMEILDIPEDRPPTLAPANPFAVSHALTTRPKASGKKRRADSPPSPSSPQDDSPEVERRRRSKKRKAGAFAKAVRFEGEAMAIEVLSRGGTDDEDPENGIVESDDAEGSVNGLGRELRGTGDVCCEGEGGDTADVNWRVPER</sequence>
<keyword evidence="2" id="KW-1185">Reference proteome</keyword>
<dbReference type="EMBL" id="JAWDJW010007540">
    <property type="protein sequence ID" value="KAK3061962.1"/>
    <property type="molecule type" value="Genomic_DNA"/>
</dbReference>
<gene>
    <name evidence="1" type="ORF">LTS18_005098</name>
</gene>
<protein>
    <submittedName>
        <fullName evidence="1">Uncharacterized protein</fullName>
    </submittedName>
</protein>
<evidence type="ECO:0000313" key="1">
    <source>
        <dbReference type="EMBL" id="KAK3061962.1"/>
    </source>
</evidence>
<evidence type="ECO:0000313" key="2">
    <source>
        <dbReference type="Proteomes" id="UP001186974"/>
    </source>
</evidence>
<name>A0ACC3D5D7_9PEZI</name>